<evidence type="ECO:0000256" key="9">
    <source>
        <dbReference type="SAM" id="MobiDB-lite"/>
    </source>
</evidence>
<evidence type="ECO:0000256" key="2">
    <source>
        <dbReference type="ARBA" id="ARBA00004496"/>
    </source>
</evidence>
<comment type="similarity">
    <text evidence="3">Belongs to the WHI5/NRM1 family.</text>
</comment>
<feature type="compositionally biased region" description="Polar residues" evidence="9">
    <location>
        <begin position="115"/>
        <end position="124"/>
    </location>
</feature>
<feature type="region of interest" description="Disordered" evidence="9">
    <location>
        <begin position="211"/>
        <end position="246"/>
    </location>
</feature>
<dbReference type="EMBL" id="JAUEPO010000002">
    <property type="protein sequence ID" value="KAK3333832.1"/>
    <property type="molecule type" value="Genomic_DNA"/>
</dbReference>
<evidence type="ECO:0000256" key="7">
    <source>
        <dbReference type="ARBA" id="ARBA00023163"/>
    </source>
</evidence>
<feature type="compositionally biased region" description="Polar residues" evidence="9">
    <location>
        <begin position="19"/>
        <end position="28"/>
    </location>
</feature>
<keyword evidence="7" id="KW-0804">Transcription</keyword>
<evidence type="ECO:0000256" key="8">
    <source>
        <dbReference type="ARBA" id="ARBA00023242"/>
    </source>
</evidence>
<evidence type="ECO:0000256" key="6">
    <source>
        <dbReference type="ARBA" id="ARBA00023015"/>
    </source>
</evidence>
<feature type="compositionally biased region" description="Low complexity" evidence="9">
    <location>
        <begin position="45"/>
        <end position="60"/>
    </location>
</feature>
<evidence type="ECO:0000256" key="1">
    <source>
        <dbReference type="ARBA" id="ARBA00004123"/>
    </source>
</evidence>
<accession>A0AAE0IYX4</accession>
<dbReference type="GO" id="GO:0005737">
    <property type="term" value="C:cytoplasm"/>
    <property type="evidence" value="ECO:0007669"/>
    <property type="project" value="UniProtKB-SubCell"/>
</dbReference>
<keyword evidence="11" id="KW-1185">Reference proteome</keyword>
<feature type="region of interest" description="Disordered" evidence="9">
    <location>
        <begin position="1"/>
        <end position="168"/>
    </location>
</feature>
<keyword evidence="6" id="KW-0805">Transcription regulation</keyword>
<reference evidence="10" key="1">
    <citation type="journal article" date="2023" name="Mol. Phylogenet. Evol.">
        <title>Genome-scale phylogeny and comparative genomics of the fungal order Sordariales.</title>
        <authorList>
            <person name="Hensen N."/>
            <person name="Bonometti L."/>
            <person name="Westerberg I."/>
            <person name="Brannstrom I.O."/>
            <person name="Guillou S."/>
            <person name="Cros-Aarteil S."/>
            <person name="Calhoun S."/>
            <person name="Haridas S."/>
            <person name="Kuo A."/>
            <person name="Mondo S."/>
            <person name="Pangilinan J."/>
            <person name="Riley R."/>
            <person name="LaButti K."/>
            <person name="Andreopoulos B."/>
            <person name="Lipzen A."/>
            <person name="Chen C."/>
            <person name="Yan M."/>
            <person name="Daum C."/>
            <person name="Ng V."/>
            <person name="Clum A."/>
            <person name="Steindorff A."/>
            <person name="Ohm R.A."/>
            <person name="Martin F."/>
            <person name="Silar P."/>
            <person name="Natvig D.O."/>
            <person name="Lalanne C."/>
            <person name="Gautier V."/>
            <person name="Ament-Velasquez S.L."/>
            <person name="Kruys A."/>
            <person name="Hutchinson M.I."/>
            <person name="Powell A.J."/>
            <person name="Barry K."/>
            <person name="Miller A.N."/>
            <person name="Grigoriev I.V."/>
            <person name="Debuchy R."/>
            <person name="Gladieux P."/>
            <person name="Hiltunen Thoren M."/>
            <person name="Johannesson H."/>
        </authorList>
    </citation>
    <scope>NUCLEOTIDE SEQUENCE</scope>
    <source>
        <strain evidence="10">SMH4131-1</strain>
    </source>
</reference>
<dbReference type="AlphaFoldDB" id="A0AAE0IYX4"/>
<organism evidence="10 11">
    <name type="scientific">Cercophora scortea</name>
    <dbReference type="NCBI Taxonomy" id="314031"/>
    <lineage>
        <taxon>Eukaryota</taxon>
        <taxon>Fungi</taxon>
        <taxon>Dikarya</taxon>
        <taxon>Ascomycota</taxon>
        <taxon>Pezizomycotina</taxon>
        <taxon>Sordariomycetes</taxon>
        <taxon>Sordariomycetidae</taxon>
        <taxon>Sordariales</taxon>
        <taxon>Lasiosphaeriaceae</taxon>
        <taxon>Cercophora</taxon>
    </lineage>
</organism>
<evidence type="ECO:0000313" key="11">
    <source>
        <dbReference type="Proteomes" id="UP001286456"/>
    </source>
</evidence>
<sequence length="290" mass="31208">MSTSSPSKRRVLADIDPNASLSFSSPKASGSLVWKQAKADPVIVTSSTCTSRTQTRTPSPDVELRKRDLDMEGEPDAKRACIEAKTESRQPPAKRRSPSPSPSPAASSAFDNPAIDTSQVTTLTEPDAEDAFAAAAAAPAPPALPIPTVDAANPAQRRSTPRLTREEAREKAEILRLRLGLANYKVRTGQTDVPLEQLQVRHLPGGFQRRLAGAQSAPSEQRRHTSQSSPAQPTRHPLPANKKTMKKTGAIGTHRLERISAMTVFRGYPVQLEARRADGGVFQTAPRAGC</sequence>
<keyword evidence="4" id="KW-0963">Cytoplasm</keyword>
<proteinExistence type="inferred from homology"/>
<evidence type="ECO:0008006" key="12">
    <source>
        <dbReference type="Google" id="ProtNLM"/>
    </source>
</evidence>
<evidence type="ECO:0000256" key="5">
    <source>
        <dbReference type="ARBA" id="ARBA00022491"/>
    </source>
</evidence>
<dbReference type="Pfam" id="PF08528">
    <property type="entry name" value="Whi5"/>
    <property type="match status" value="1"/>
</dbReference>
<dbReference type="GO" id="GO:0005634">
    <property type="term" value="C:nucleus"/>
    <property type="evidence" value="ECO:0007669"/>
    <property type="project" value="UniProtKB-SubCell"/>
</dbReference>
<name>A0AAE0IYX4_9PEZI</name>
<evidence type="ECO:0000256" key="3">
    <source>
        <dbReference type="ARBA" id="ARBA00006922"/>
    </source>
</evidence>
<feature type="compositionally biased region" description="Basic and acidic residues" evidence="9">
    <location>
        <begin position="62"/>
        <end position="88"/>
    </location>
</feature>
<dbReference type="Proteomes" id="UP001286456">
    <property type="component" value="Unassembled WGS sequence"/>
</dbReference>
<keyword evidence="5" id="KW-0678">Repressor</keyword>
<keyword evidence="8" id="KW-0539">Nucleus</keyword>
<dbReference type="InterPro" id="IPR013734">
    <property type="entry name" value="TF_Nrm1/Whi5"/>
</dbReference>
<evidence type="ECO:0000313" key="10">
    <source>
        <dbReference type="EMBL" id="KAK3333832.1"/>
    </source>
</evidence>
<comment type="caution">
    <text evidence="10">The sequence shown here is derived from an EMBL/GenBank/DDBJ whole genome shotgun (WGS) entry which is preliminary data.</text>
</comment>
<comment type="subcellular location">
    <subcellularLocation>
        <location evidence="2">Cytoplasm</location>
    </subcellularLocation>
    <subcellularLocation>
        <location evidence="1">Nucleus</location>
    </subcellularLocation>
</comment>
<evidence type="ECO:0000256" key="4">
    <source>
        <dbReference type="ARBA" id="ARBA00022490"/>
    </source>
</evidence>
<reference evidence="10" key="2">
    <citation type="submission" date="2023-06" db="EMBL/GenBank/DDBJ databases">
        <authorList>
            <consortium name="Lawrence Berkeley National Laboratory"/>
            <person name="Haridas S."/>
            <person name="Hensen N."/>
            <person name="Bonometti L."/>
            <person name="Westerberg I."/>
            <person name="Brannstrom I.O."/>
            <person name="Guillou S."/>
            <person name="Cros-Aarteil S."/>
            <person name="Calhoun S."/>
            <person name="Kuo A."/>
            <person name="Mondo S."/>
            <person name="Pangilinan J."/>
            <person name="Riley R."/>
            <person name="Labutti K."/>
            <person name="Andreopoulos B."/>
            <person name="Lipzen A."/>
            <person name="Chen C."/>
            <person name="Yanf M."/>
            <person name="Daum C."/>
            <person name="Ng V."/>
            <person name="Clum A."/>
            <person name="Steindorff A."/>
            <person name="Ohm R."/>
            <person name="Martin F."/>
            <person name="Silar P."/>
            <person name="Natvig D."/>
            <person name="Lalanne C."/>
            <person name="Gautier V."/>
            <person name="Ament-Velasquez S.L."/>
            <person name="Kruys A."/>
            <person name="Hutchinson M.I."/>
            <person name="Powell A.J."/>
            <person name="Barry K."/>
            <person name="Miller A.N."/>
            <person name="Grigoriev I.V."/>
            <person name="Debuchy R."/>
            <person name="Gladieux P."/>
            <person name="Thoren M.H."/>
            <person name="Johannesson H."/>
        </authorList>
    </citation>
    <scope>NUCLEOTIDE SEQUENCE</scope>
    <source>
        <strain evidence="10">SMH4131-1</strain>
    </source>
</reference>
<gene>
    <name evidence="10" type="ORF">B0T19DRAFT_440557</name>
</gene>
<protein>
    <recommendedName>
        <fullName evidence="12">Cyclin-dependent kinase</fullName>
    </recommendedName>
</protein>